<dbReference type="Ensembl" id="ENSVKKT00000027200.1">
    <property type="protein sequence ID" value="ENSVKKP00000026551.1"/>
    <property type="gene ID" value="ENSVKKG00000017312.1"/>
</dbReference>
<accession>A0A8D2LUI7</accession>
<organism evidence="1 2">
    <name type="scientific">Varanus komodoensis</name>
    <name type="common">Komodo dragon</name>
    <dbReference type="NCBI Taxonomy" id="61221"/>
    <lineage>
        <taxon>Eukaryota</taxon>
        <taxon>Metazoa</taxon>
        <taxon>Chordata</taxon>
        <taxon>Craniata</taxon>
        <taxon>Vertebrata</taxon>
        <taxon>Euteleostomi</taxon>
        <taxon>Lepidosauria</taxon>
        <taxon>Squamata</taxon>
        <taxon>Bifurcata</taxon>
        <taxon>Unidentata</taxon>
        <taxon>Episquamata</taxon>
        <taxon>Toxicofera</taxon>
        <taxon>Anguimorpha</taxon>
        <taxon>Paleoanguimorpha</taxon>
        <taxon>Varanoidea</taxon>
        <taxon>Varanidae</taxon>
        <taxon>Varanus</taxon>
    </lineage>
</organism>
<sequence length="103" mass="12067">MHHMKLYASSTIVLCRTGQTQTNRYYKLGLHCENGTMNPLILYENANIVYLLRVTVQSYTCLLRSKLHLVQEYLVQGTVHRIEALVIEVLKQTEYMNNRSTKY</sequence>
<reference evidence="1" key="1">
    <citation type="submission" date="2025-08" db="UniProtKB">
        <authorList>
            <consortium name="Ensembl"/>
        </authorList>
    </citation>
    <scope>IDENTIFICATION</scope>
</reference>
<proteinExistence type="predicted"/>
<evidence type="ECO:0000313" key="1">
    <source>
        <dbReference type="Ensembl" id="ENSVKKP00000026551.1"/>
    </source>
</evidence>
<reference evidence="1" key="2">
    <citation type="submission" date="2025-09" db="UniProtKB">
        <authorList>
            <consortium name="Ensembl"/>
        </authorList>
    </citation>
    <scope>IDENTIFICATION</scope>
</reference>
<name>A0A8D2LUI7_VARKO</name>
<dbReference type="Proteomes" id="UP000694545">
    <property type="component" value="Unplaced"/>
</dbReference>
<dbReference type="AlphaFoldDB" id="A0A8D2LUI7"/>
<evidence type="ECO:0000313" key="2">
    <source>
        <dbReference type="Proteomes" id="UP000694545"/>
    </source>
</evidence>
<protein>
    <submittedName>
        <fullName evidence="1">Uncharacterized protein</fullName>
    </submittedName>
</protein>
<keyword evidence="2" id="KW-1185">Reference proteome</keyword>